<keyword evidence="3" id="KW-0012">Acyltransferase</keyword>
<dbReference type="NCBIfam" id="TIGR03243">
    <property type="entry name" value="arg_catab_AOST"/>
    <property type="match status" value="1"/>
</dbReference>
<reference evidence="4" key="1">
    <citation type="journal article" date="2020" name="mSystems">
        <title>Genome- and Community-Level Interaction Insights into Carbon Utilization and Element Cycling Functions of Hydrothermarchaeota in Hydrothermal Sediment.</title>
        <authorList>
            <person name="Zhou Z."/>
            <person name="Liu Y."/>
            <person name="Xu W."/>
            <person name="Pan J."/>
            <person name="Luo Z.H."/>
            <person name="Li M."/>
        </authorList>
    </citation>
    <scope>NUCLEOTIDE SEQUENCE [LARGE SCALE GENOMIC DNA]</scope>
    <source>
        <strain evidence="4">HyVt-357</strain>
    </source>
</reference>
<comment type="caution">
    <text evidence="4">The sequence shown here is derived from an EMBL/GenBank/DDBJ whole genome shotgun (WGS) entry which is preliminary data.</text>
</comment>
<dbReference type="Proteomes" id="UP000885748">
    <property type="component" value="Unassembled WGS sequence"/>
</dbReference>
<evidence type="ECO:0000256" key="1">
    <source>
        <dbReference type="ARBA" id="ARBA00022503"/>
    </source>
</evidence>
<dbReference type="GO" id="GO:0006527">
    <property type="term" value="P:L-arginine catabolic process"/>
    <property type="evidence" value="ECO:0007669"/>
    <property type="project" value="InterPro"/>
</dbReference>
<dbReference type="PANTHER" id="PTHR30420:SF1">
    <property type="entry name" value="ARGININE N-SUCCINYLTRANSFERASE"/>
    <property type="match status" value="1"/>
</dbReference>
<protein>
    <submittedName>
        <fullName evidence="4">Arginine N-succinyltransferase</fullName>
    </submittedName>
</protein>
<proteinExistence type="predicted"/>
<keyword evidence="1" id="KW-0056">Arginine metabolism</keyword>
<sequence length="381" mass="42308">MIIRPITDRDLETLFQIATESGPGFTSLTPDRDVLSRKIAHSMDSFERLVIKPGDEHYLFVLEDEATGEIMGTTGIEANAGHTRPLYHFRRNTVTRHSRHLDLRRSVETLTRCSHYTGYSEICSLYLRPEFRRPHAGKLLSRVRFLFMALHPERFSDNVIAEMRGVSDASGQSPFWNWLKAHFVDMDFDRATHLVGTGYTDFIDELMPSHPLYTCLMSQEARAVLGQVHNLTRPALRILETEGFEHKGLIDLFDAGPTVECTLANIHSVRSSSACTVTVNETVTADDGAPARARACFRSNEPMLITNTGTADFRATITPEASAPSVSSNPAGNQAPGTLVIPRTLAAKLRLGNGSLARILPLNQSAPAQTRHTVKELNYAH</sequence>
<dbReference type="PANTHER" id="PTHR30420">
    <property type="entry name" value="N-SUCCINYLARGININE DIHYDROLASE"/>
    <property type="match status" value="1"/>
</dbReference>
<name>A0A831R2B5_9GAMM</name>
<dbReference type="Pfam" id="PF04958">
    <property type="entry name" value="AstA"/>
    <property type="match status" value="1"/>
</dbReference>
<dbReference type="EMBL" id="DRGY01000005">
    <property type="protein sequence ID" value="HEA50845.1"/>
    <property type="molecule type" value="Genomic_DNA"/>
</dbReference>
<evidence type="ECO:0000256" key="3">
    <source>
        <dbReference type="ARBA" id="ARBA00023315"/>
    </source>
</evidence>
<gene>
    <name evidence="4" type="ORF">ENI00_00705</name>
</gene>
<organism evidence="4">
    <name type="scientific">Marinobacter antarcticus</name>
    <dbReference type="NCBI Taxonomy" id="564117"/>
    <lineage>
        <taxon>Bacteria</taxon>
        <taxon>Pseudomonadati</taxon>
        <taxon>Pseudomonadota</taxon>
        <taxon>Gammaproteobacteria</taxon>
        <taxon>Pseudomonadales</taxon>
        <taxon>Marinobacteraceae</taxon>
        <taxon>Marinobacter</taxon>
    </lineage>
</organism>
<dbReference type="InterPro" id="IPR016181">
    <property type="entry name" value="Acyl_CoA_acyltransferase"/>
</dbReference>
<dbReference type="SUPFAM" id="SSF55729">
    <property type="entry name" value="Acyl-CoA N-acyltransferases (Nat)"/>
    <property type="match status" value="1"/>
</dbReference>
<evidence type="ECO:0000313" key="4">
    <source>
        <dbReference type="EMBL" id="HEA50845.1"/>
    </source>
</evidence>
<evidence type="ECO:0000256" key="2">
    <source>
        <dbReference type="ARBA" id="ARBA00022679"/>
    </source>
</evidence>
<dbReference type="InterPro" id="IPR007041">
    <property type="entry name" value="Arg_succinylTrfase_AstA/AruG"/>
</dbReference>
<dbReference type="GO" id="GO:0008791">
    <property type="term" value="F:arginine N-succinyltransferase activity"/>
    <property type="evidence" value="ECO:0007669"/>
    <property type="project" value="InterPro"/>
</dbReference>
<keyword evidence="2" id="KW-0808">Transferase</keyword>
<dbReference type="RefSeq" id="WP_304097346.1">
    <property type="nucleotide sequence ID" value="NZ_DRGY01000005.1"/>
</dbReference>
<dbReference type="AlphaFoldDB" id="A0A831R2B5"/>
<accession>A0A831R2B5</accession>